<accession>A0ABT5JAZ7</accession>
<sequence>MEITTGLTAAWLDAVRRAQSDMVQRYARQAPTTQPSYQERTLTDVIERAVKAGGAAPPAEGRTTDTAVQRSSPAATVPKGTVGRILDIEV</sequence>
<proteinExistence type="predicted"/>
<reference evidence="2" key="1">
    <citation type="journal article" date="2023" name="Microbiol Resour">
        <title>Genome Sequences of Rhodoplanes serenus and Two Thermotolerant Strains, Rhodoplanes tepidamans and 'Rhodoplanes cryptolactis,' Further Refine the Genus.</title>
        <authorList>
            <person name="Rayyan A.A."/>
            <person name="Kyndt J.A."/>
        </authorList>
    </citation>
    <scope>NUCLEOTIDE SEQUENCE</scope>
    <source>
        <strain evidence="2">DSM 9987</strain>
    </source>
</reference>
<organism evidence="2 3">
    <name type="scientific">Rhodoplanes tepidamans</name>
    <name type="common">Rhodoplanes cryptolactis</name>
    <dbReference type="NCBI Taxonomy" id="200616"/>
    <lineage>
        <taxon>Bacteria</taxon>
        <taxon>Pseudomonadati</taxon>
        <taxon>Pseudomonadota</taxon>
        <taxon>Alphaproteobacteria</taxon>
        <taxon>Hyphomicrobiales</taxon>
        <taxon>Nitrobacteraceae</taxon>
        <taxon>Rhodoplanes</taxon>
    </lineage>
</organism>
<keyword evidence="3" id="KW-1185">Reference proteome</keyword>
<feature type="compositionally biased region" description="Polar residues" evidence="1">
    <location>
        <begin position="64"/>
        <end position="74"/>
    </location>
</feature>
<protein>
    <submittedName>
        <fullName evidence="2">Uncharacterized protein</fullName>
    </submittedName>
</protein>
<reference evidence="2" key="2">
    <citation type="submission" date="2023-02" db="EMBL/GenBank/DDBJ databases">
        <authorList>
            <person name="Rayyan A."/>
            <person name="Meyer T."/>
            <person name="Kyndt J.A."/>
        </authorList>
    </citation>
    <scope>NUCLEOTIDE SEQUENCE</scope>
    <source>
        <strain evidence="2">DSM 9987</strain>
    </source>
</reference>
<comment type="caution">
    <text evidence="2">The sequence shown here is derived from an EMBL/GenBank/DDBJ whole genome shotgun (WGS) entry which is preliminary data.</text>
</comment>
<evidence type="ECO:0000313" key="2">
    <source>
        <dbReference type="EMBL" id="MDC7786853.1"/>
    </source>
</evidence>
<gene>
    <name evidence="2" type="ORF">PQJ73_14260</name>
</gene>
<dbReference type="RefSeq" id="WP_272777698.1">
    <property type="nucleotide sequence ID" value="NZ_JAQQLI010000020.1"/>
</dbReference>
<evidence type="ECO:0000256" key="1">
    <source>
        <dbReference type="SAM" id="MobiDB-lite"/>
    </source>
</evidence>
<dbReference type="Proteomes" id="UP001165652">
    <property type="component" value="Unassembled WGS sequence"/>
</dbReference>
<dbReference type="EMBL" id="JAQQLI010000020">
    <property type="protein sequence ID" value="MDC7786853.1"/>
    <property type="molecule type" value="Genomic_DNA"/>
</dbReference>
<feature type="region of interest" description="Disordered" evidence="1">
    <location>
        <begin position="52"/>
        <end position="78"/>
    </location>
</feature>
<evidence type="ECO:0000313" key="3">
    <source>
        <dbReference type="Proteomes" id="UP001165652"/>
    </source>
</evidence>
<name>A0ABT5JAZ7_RHOTP</name>